<organism evidence="1 2">
    <name type="scientific">Caerostris darwini</name>
    <dbReference type="NCBI Taxonomy" id="1538125"/>
    <lineage>
        <taxon>Eukaryota</taxon>
        <taxon>Metazoa</taxon>
        <taxon>Ecdysozoa</taxon>
        <taxon>Arthropoda</taxon>
        <taxon>Chelicerata</taxon>
        <taxon>Arachnida</taxon>
        <taxon>Araneae</taxon>
        <taxon>Araneomorphae</taxon>
        <taxon>Entelegynae</taxon>
        <taxon>Araneoidea</taxon>
        <taxon>Araneidae</taxon>
        <taxon>Caerostris</taxon>
    </lineage>
</organism>
<evidence type="ECO:0000313" key="1">
    <source>
        <dbReference type="EMBL" id="GIY08864.1"/>
    </source>
</evidence>
<dbReference type="Proteomes" id="UP001054837">
    <property type="component" value="Unassembled WGS sequence"/>
</dbReference>
<proteinExistence type="predicted"/>
<accession>A0AAV4QJ43</accession>
<dbReference type="AlphaFoldDB" id="A0AAV4QJ43"/>
<sequence length="88" mass="10549">MNEFQDDLEHLKIGFLIHGDIRGRQVRGVESRLFLHRVHFVQWFHGVDFYFWGLWRPWMIRVLLKRGFLWKSSTSSLKFCVISIAVGT</sequence>
<comment type="caution">
    <text evidence="1">The sequence shown here is derived from an EMBL/GenBank/DDBJ whole genome shotgun (WGS) entry which is preliminary data.</text>
</comment>
<evidence type="ECO:0000313" key="2">
    <source>
        <dbReference type="Proteomes" id="UP001054837"/>
    </source>
</evidence>
<dbReference type="EMBL" id="BPLQ01004553">
    <property type="protein sequence ID" value="GIY08864.1"/>
    <property type="molecule type" value="Genomic_DNA"/>
</dbReference>
<keyword evidence="2" id="KW-1185">Reference proteome</keyword>
<name>A0AAV4QJ43_9ARAC</name>
<gene>
    <name evidence="1" type="ORF">CDAR_169351</name>
</gene>
<reference evidence="1 2" key="1">
    <citation type="submission" date="2021-06" db="EMBL/GenBank/DDBJ databases">
        <title>Caerostris darwini draft genome.</title>
        <authorList>
            <person name="Kono N."/>
            <person name="Arakawa K."/>
        </authorList>
    </citation>
    <scope>NUCLEOTIDE SEQUENCE [LARGE SCALE GENOMIC DNA]</scope>
</reference>
<protein>
    <submittedName>
        <fullName evidence="1">Uncharacterized protein</fullName>
    </submittedName>
</protein>